<dbReference type="Pfam" id="PF00534">
    <property type="entry name" value="Glycos_transf_1"/>
    <property type="match status" value="2"/>
</dbReference>
<evidence type="ECO:0000256" key="2">
    <source>
        <dbReference type="SAM" id="MobiDB-lite"/>
    </source>
</evidence>
<dbReference type="SUPFAM" id="SSF53756">
    <property type="entry name" value="UDP-Glycosyltransferase/glycogen phosphorylase"/>
    <property type="match status" value="2"/>
</dbReference>
<keyword evidence="1 4" id="KW-0808">Transferase</keyword>
<gene>
    <name evidence="4" type="ORF">WDU99_07965</name>
</gene>
<keyword evidence="4" id="KW-0328">Glycosyltransferase</keyword>
<sequence>MIANGVDLERFRPPTPEQREAAREAEGVTADQSVALFIGHEFERKGLPVVLDALRQVPGVRLVVVGGTAAMISDARRRAARAGVADRVRFAGQLDDPLSTLHAADCFVLPSAYEANALVVLEALACGVPVVATPVGAAPDLLTDGVNGAIVRRNPDSVAAGISRVGMPDATMRTAARAVAEKHSWSNVAQSYLTLAESLRGDERPLSIVHAIRSDGFSGVERFIARLAVAQLTAGARVRVIGGDPDRMRAALGSGIAYAPARTTLDVMRALRVLPADVDVVNTHMTAADTAAVAAFGWRRARPAVVSTRHFARPRRRGMDRLIGTTVDAEVLISNAVAAASGSAGTVVHTGIADLPGTPGGERSRIVLVAQRLQPEKATDVAIRAFASSGLADAGWSMQIAGDGPEHSGLEAFTQQLGVAHAIDFLGHRADVTELMTTAGLLLAPCPLEGLGLSVLEAMRCGLPVVAANAAGHIDLLGGLDERALFRPGDAEDAARCLRALADDPAGREQLAIDARQRQLTSFSIDAQVTGTDAVYRNATRRRLTSNLHSIALTTDERSSLPQQGSSPDARRRRSTG</sequence>
<dbReference type="InterPro" id="IPR001296">
    <property type="entry name" value="Glyco_trans_1"/>
</dbReference>
<dbReference type="GO" id="GO:0016757">
    <property type="term" value="F:glycosyltransferase activity"/>
    <property type="evidence" value="ECO:0007669"/>
    <property type="project" value="UniProtKB-KW"/>
</dbReference>
<evidence type="ECO:0000313" key="5">
    <source>
        <dbReference type="Proteomes" id="UP001371224"/>
    </source>
</evidence>
<reference evidence="4 5" key="1">
    <citation type="submission" date="2024-02" db="EMBL/GenBank/DDBJ databases">
        <authorList>
            <person name="Saticioglu I.B."/>
        </authorList>
    </citation>
    <scope>NUCLEOTIDE SEQUENCE [LARGE SCALE GENOMIC DNA]</scope>
    <source>
        <strain evidence="4 5">Mu-80</strain>
    </source>
</reference>
<accession>A0ABU8LC26</accession>
<feature type="domain" description="Glycosyl transferase family 1" evidence="3">
    <location>
        <begin position="362"/>
        <end position="517"/>
    </location>
</feature>
<organism evidence="4 5">
    <name type="scientific">Microbacterium bandirmense</name>
    <dbReference type="NCBI Taxonomy" id="3122050"/>
    <lineage>
        <taxon>Bacteria</taxon>
        <taxon>Bacillati</taxon>
        <taxon>Actinomycetota</taxon>
        <taxon>Actinomycetes</taxon>
        <taxon>Micrococcales</taxon>
        <taxon>Microbacteriaceae</taxon>
        <taxon>Microbacterium</taxon>
    </lineage>
</organism>
<dbReference type="EMBL" id="JBBDGM010000005">
    <property type="protein sequence ID" value="MEJ1088248.1"/>
    <property type="molecule type" value="Genomic_DNA"/>
</dbReference>
<proteinExistence type="predicted"/>
<evidence type="ECO:0000256" key="1">
    <source>
        <dbReference type="ARBA" id="ARBA00022679"/>
    </source>
</evidence>
<dbReference type="Gene3D" id="3.40.50.2000">
    <property type="entry name" value="Glycogen Phosphorylase B"/>
    <property type="match status" value="3"/>
</dbReference>
<name>A0ABU8LC26_9MICO</name>
<dbReference type="EC" id="2.4.-.-" evidence="4"/>
<protein>
    <submittedName>
        <fullName evidence="4">Glycosyltransferase family 4 protein</fullName>
        <ecNumber evidence="4">2.4.-.-</ecNumber>
    </submittedName>
</protein>
<feature type="compositionally biased region" description="Basic and acidic residues" evidence="2">
    <location>
        <begin position="7"/>
        <end position="26"/>
    </location>
</feature>
<comment type="caution">
    <text evidence="4">The sequence shown here is derived from an EMBL/GenBank/DDBJ whole genome shotgun (WGS) entry which is preliminary data.</text>
</comment>
<feature type="region of interest" description="Disordered" evidence="2">
    <location>
        <begin position="554"/>
        <end position="577"/>
    </location>
</feature>
<dbReference type="RefSeq" id="WP_337331914.1">
    <property type="nucleotide sequence ID" value="NZ_JBBDGM010000005.1"/>
</dbReference>
<feature type="domain" description="Glycosyl transferase family 1" evidence="3">
    <location>
        <begin position="19"/>
        <end position="165"/>
    </location>
</feature>
<dbReference type="CDD" id="cd03801">
    <property type="entry name" value="GT4_PimA-like"/>
    <property type="match status" value="2"/>
</dbReference>
<keyword evidence="5" id="KW-1185">Reference proteome</keyword>
<dbReference type="PANTHER" id="PTHR12526">
    <property type="entry name" value="GLYCOSYLTRANSFERASE"/>
    <property type="match status" value="1"/>
</dbReference>
<evidence type="ECO:0000313" key="4">
    <source>
        <dbReference type="EMBL" id="MEJ1088248.1"/>
    </source>
</evidence>
<dbReference type="PANTHER" id="PTHR12526:SF637">
    <property type="entry name" value="GLYCOSYLTRANSFERASE EPSF-RELATED"/>
    <property type="match status" value="1"/>
</dbReference>
<dbReference type="Proteomes" id="UP001371224">
    <property type="component" value="Unassembled WGS sequence"/>
</dbReference>
<feature type="region of interest" description="Disordered" evidence="2">
    <location>
        <begin position="1"/>
        <end position="27"/>
    </location>
</feature>
<evidence type="ECO:0000259" key="3">
    <source>
        <dbReference type="Pfam" id="PF00534"/>
    </source>
</evidence>